<evidence type="ECO:0000313" key="2">
    <source>
        <dbReference type="EMBL" id="PCG77900.1"/>
    </source>
</evidence>
<feature type="compositionally biased region" description="Low complexity" evidence="1">
    <location>
        <begin position="142"/>
        <end position="155"/>
    </location>
</feature>
<feature type="region of interest" description="Disordered" evidence="1">
    <location>
        <begin position="57"/>
        <end position="77"/>
    </location>
</feature>
<proteinExistence type="predicted"/>
<organism evidence="2">
    <name type="scientific">Heliothis virescens</name>
    <name type="common">Tobacco budworm moth</name>
    <dbReference type="NCBI Taxonomy" id="7102"/>
    <lineage>
        <taxon>Eukaryota</taxon>
        <taxon>Metazoa</taxon>
        <taxon>Ecdysozoa</taxon>
        <taxon>Arthropoda</taxon>
        <taxon>Hexapoda</taxon>
        <taxon>Insecta</taxon>
        <taxon>Pterygota</taxon>
        <taxon>Neoptera</taxon>
        <taxon>Endopterygota</taxon>
        <taxon>Lepidoptera</taxon>
        <taxon>Glossata</taxon>
        <taxon>Ditrysia</taxon>
        <taxon>Noctuoidea</taxon>
        <taxon>Noctuidae</taxon>
        <taxon>Heliothinae</taxon>
        <taxon>Heliothis</taxon>
    </lineage>
</organism>
<protein>
    <submittedName>
        <fullName evidence="2">Uncharacterized protein</fullName>
    </submittedName>
</protein>
<accession>A0A2A4K2I9</accession>
<dbReference type="EMBL" id="NWSH01000263">
    <property type="protein sequence ID" value="PCG77900.1"/>
    <property type="molecule type" value="Genomic_DNA"/>
</dbReference>
<feature type="compositionally biased region" description="Basic and acidic residues" evidence="1">
    <location>
        <begin position="220"/>
        <end position="232"/>
    </location>
</feature>
<feature type="region of interest" description="Disordered" evidence="1">
    <location>
        <begin position="123"/>
        <end position="232"/>
    </location>
</feature>
<name>A0A2A4K2I9_HELVI</name>
<dbReference type="AlphaFoldDB" id="A0A2A4K2I9"/>
<reference evidence="2" key="1">
    <citation type="submission" date="2017-09" db="EMBL/GenBank/DDBJ databases">
        <title>Contemporary evolution of a Lepidopteran species, Heliothis virescens, in response to modern agricultural practices.</title>
        <authorList>
            <person name="Fritz M.L."/>
            <person name="Deyonke A.M."/>
            <person name="Papanicolaou A."/>
            <person name="Micinski S."/>
            <person name="Westbrook J."/>
            <person name="Gould F."/>
        </authorList>
    </citation>
    <scope>NUCLEOTIDE SEQUENCE [LARGE SCALE GENOMIC DNA]</scope>
    <source>
        <strain evidence="2">HvINT-</strain>
        <tissue evidence="2">Whole body</tissue>
    </source>
</reference>
<gene>
    <name evidence="2" type="ORF">B5V51_5919</name>
</gene>
<feature type="compositionally biased region" description="Polar residues" evidence="1">
    <location>
        <begin position="200"/>
        <end position="219"/>
    </location>
</feature>
<sequence>MKRKNVMCATRIVTGSTAGPSTEYDSDPRCKSYKTGLYYTRNCTIILDFDNRCDGDDKASNQQENQANLPPIKNYDNVPNYPNNGYTNKIYNDNTKTVAESTTSYRLPDNKYYNSYWNKSKNLDGSREPSHASYCQNDHPYDYQTDNPYNYQNDNPYDHQNDDPYDCQTDNPYDYQTDPPYDYQTDPPYDYQTDHPYDYQTDNPYDYQTDNLYDCQTDNPKTDRPKSPKQEKTLELETYGNAVLYADLRLNPASDTRPVNKTEETYAEIVGVLRPDHLYKA</sequence>
<evidence type="ECO:0000256" key="1">
    <source>
        <dbReference type="SAM" id="MobiDB-lite"/>
    </source>
</evidence>
<feature type="compositionally biased region" description="Low complexity" evidence="1">
    <location>
        <begin position="172"/>
        <end position="191"/>
    </location>
</feature>
<comment type="caution">
    <text evidence="2">The sequence shown here is derived from an EMBL/GenBank/DDBJ whole genome shotgun (WGS) entry which is preliminary data.</text>
</comment>